<dbReference type="EMBL" id="JBEPMM010000020">
    <property type="protein sequence ID" value="MET3694920.1"/>
    <property type="molecule type" value="Genomic_DNA"/>
</dbReference>
<keyword evidence="1" id="KW-0732">Signal</keyword>
<gene>
    <name evidence="2" type="ORF">ABID43_004485</name>
</gene>
<protein>
    <submittedName>
        <fullName evidence="2">MxaA protein</fullName>
    </submittedName>
</protein>
<evidence type="ECO:0000313" key="3">
    <source>
        <dbReference type="Proteomes" id="UP001549145"/>
    </source>
</evidence>
<name>A0ABV2LDX0_9HYPH</name>
<feature type="chain" id="PRO_5045571265" evidence="1">
    <location>
        <begin position="31"/>
        <end position="315"/>
    </location>
</feature>
<reference evidence="2 3" key="1">
    <citation type="submission" date="2024-06" db="EMBL/GenBank/DDBJ databases">
        <title>Genomic Encyclopedia of Type Strains, Phase IV (KMG-IV): sequencing the most valuable type-strain genomes for metagenomic binning, comparative biology and taxonomic classification.</title>
        <authorList>
            <person name="Goeker M."/>
        </authorList>
    </citation>
    <scope>NUCLEOTIDE SEQUENCE [LARGE SCALE GENOMIC DNA]</scope>
    <source>
        <strain evidence="2 3">DSM 21331</strain>
    </source>
</reference>
<dbReference type="RefSeq" id="WP_238279579.1">
    <property type="nucleotide sequence ID" value="NZ_BPQL01000061.1"/>
</dbReference>
<sequence>MTILPDGPVLRTGRFVLLAACLALPAPAEAQVRGVEVRTPRPFGYFLGDLVQAQVDLVVEPGFRVQAASLPQPGALTYWLDLRTVSVSQSDMGDARRVRLALTYQNFYAALDARTLEIPGFTVTFVSESEHGATTAKAEVPPWSFNVSPLREVQPPARDDPRDYMRPDGQVGPGDPRAFLMGAAGSAALALLGFAGLARDRTWWPFRARRGRPFAIAARRLRALAREPEAATGQRDALLALHHAIDAAAGRRLLADDLPGFLDAHPAYRGEAAGLARFFEASRRTFFGPGAGHDAFSLGDLASLGQRLARAERAA</sequence>
<evidence type="ECO:0000256" key="1">
    <source>
        <dbReference type="SAM" id="SignalP"/>
    </source>
</evidence>
<feature type="signal peptide" evidence="1">
    <location>
        <begin position="1"/>
        <end position="30"/>
    </location>
</feature>
<accession>A0ABV2LDX0</accession>
<keyword evidence="3" id="KW-1185">Reference proteome</keyword>
<organism evidence="2 3">
    <name type="scientific">Methylobacterium goesingense</name>
    <dbReference type="NCBI Taxonomy" id="243690"/>
    <lineage>
        <taxon>Bacteria</taxon>
        <taxon>Pseudomonadati</taxon>
        <taxon>Pseudomonadota</taxon>
        <taxon>Alphaproteobacteria</taxon>
        <taxon>Hyphomicrobiales</taxon>
        <taxon>Methylobacteriaceae</taxon>
        <taxon>Methylobacterium</taxon>
    </lineage>
</organism>
<evidence type="ECO:0000313" key="2">
    <source>
        <dbReference type="EMBL" id="MET3694920.1"/>
    </source>
</evidence>
<dbReference type="Proteomes" id="UP001549145">
    <property type="component" value="Unassembled WGS sequence"/>
</dbReference>
<comment type="caution">
    <text evidence="2">The sequence shown here is derived from an EMBL/GenBank/DDBJ whole genome shotgun (WGS) entry which is preliminary data.</text>
</comment>
<proteinExistence type="predicted"/>